<evidence type="ECO:0000313" key="2">
    <source>
        <dbReference type="EMBL" id="RZF46900.1"/>
    </source>
</evidence>
<keyword evidence="3" id="KW-1185">Reference proteome</keyword>
<name>A0A482XN11_LAOST</name>
<dbReference type="InParanoid" id="A0A482XN11"/>
<feature type="compositionally biased region" description="Polar residues" evidence="1">
    <location>
        <begin position="109"/>
        <end position="132"/>
    </location>
</feature>
<proteinExistence type="predicted"/>
<evidence type="ECO:0000313" key="3">
    <source>
        <dbReference type="Proteomes" id="UP000291343"/>
    </source>
</evidence>
<reference evidence="2 3" key="1">
    <citation type="journal article" date="2017" name="Gigascience">
        <title>Genome sequence of the small brown planthopper, Laodelphax striatellus.</title>
        <authorList>
            <person name="Zhu J."/>
            <person name="Jiang F."/>
            <person name="Wang X."/>
            <person name="Yang P."/>
            <person name="Bao Y."/>
            <person name="Zhao W."/>
            <person name="Wang W."/>
            <person name="Lu H."/>
            <person name="Wang Q."/>
            <person name="Cui N."/>
            <person name="Li J."/>
            <person name="Chen X."/>
            <person name="Luo L."/>
            <person name="Yu J."/>
            <person name="Kang L."/>
            <person name="Cui F."/>
        </authorList>
    </citation>
    <scope>NUCLEOTIDE SEQUENCE [LARGE SCALE GENOMIC DNA]</scope>
    <source>
        <strain evidence="2">Lst14</strain>
    </source>
</reference>
<feature type="region of interest" description="Disordered" evidence="1">
    <location>
        <begin position="56"/>
        <end position="132"/>
    </location>
</feature>
<evidence type="ECO:0000256" key="1">
    <source>
        <dbReference type="SAM" id="MobiDB-lite"/>
    </source>
</evidence>
<dbReference type="PANTHER" id="PTHR47890">
    <property type="entry name" value="LD24308P"/>
    <property type="match status" value="1"/>
</dbReference>
<dbReference type="EMBL" id="QKKF02005444">
    <property type="protein sequence ID" value="RZF46900.1"/>
    <property type="molecule type" value="Genomic_DNA"/>
</dbReference>
<dbReference type="OrthoDB" id="6366357at2759"/>
<dbReference type="PANTHER" id="PTHR47890:SF1">
    <property type="entry name" value="LD24308P"/>
    <property type="match status" value="1"/>
</dbReference>
<dbReference type="AlphaFoldDB" id="A0A482XN11"/>
<dbReference type="Proteomes" id="UP000291343">
    <property type="component" value="Unassembled WGS sequence"/>
</dbReference>
<gene>
    <name evidence="2" type="ORF">LSTR_LSTR014934</name>
</gene>
<organism evidence="2 3">
    <name type="scientific">Laodelphax striatellus</name>
    <name type="common">Small brown planthopper</name>
    <name type="synonym">Delphax striatella</name>
    <dbReference type="NCBI Taxonomy" id="195883"/>
    <lineage>
        <taxon>Eukaryota</taxon>
        <taxon>Metazoa</taxon>
        <taxon>Ecdysozoa</taxon>
        <taxon>Arthropoda</taxon>
        <taxon>Hexapoda</taxon>
        <taxon>Insecta</taxon>
        <taxon>Pterygota</taxon>
        <taxon>Neoptera</taxon>
        <taxon>Paraneoptera</taxon>
        <taxon>Hemiptera</taxon>
        <taxon>Auchenorrhyncha</taxon>
        <taxon>Fulgoroidea</taxon>
        <taxon>Delphacidae</taxon>
        <taxon>Criomorphinae</taxon>
        <taxon>Laodelphax</taxon>
    </lineage>
</organism>
<feature type="compositionally biased region" description="Basic and acidic residues" evidence="1">
    <location>
        <begin position="87"/>
        <end position="99"/>
    </location>
</feature>
<dbReference type="STRING" id="195883.A0A482XN11"/>
<accession>A0A482XN11</accession>
<protein>
    <submittedName>
        <fullName evidence="2">Uncharacterized protein</fullName>
    </submittedName>
</protein>
<sequence>MMSWDQRALDLDDIVAPSGYVMTGVKFRKLGTHLNLEVRMTPFNFTTGQLIKPHKKSEWISNDNTDGSDKPRKLLTSLPAKTWTSPHEGRPKTKPDSRNDTLPAVHSIPASTRTVPTHSAFSSTHSPSLRIL</sequence>
<comment type="caution">
    <text evidence="2">The sequence shown here is derived from an EMBL/GenBank/DDBJ whole genome shotgun (WGS) entry which is preliminary data.</text>
</comment>